<evidence type="ECO:0000256" key="3">
    <source>
        <dbReference type="ARBA" id="ARBA00022771"/>
    </source>
</evidence>
<reference evidence="9" key="1">
    <citation type="submission" date="2012-12" db="EMBL/GenBank/DDBJ databases">
        <authorList>
            <person name="Hellsten U."/>
            <person name="Grimwood J."/>
            <person name="Chapman J.A."/>
            <person name="Shapiro H."/>
            <person name="Aerts A."/>
            <person name="Otillar R.P."/>
            <person name="Terry A.Y."/>
            <person name="Boore J.L."/>
            <person name="Simakov O."/>
            <person name="Marletaz F."/>
            <person name="Cho S.-J."/>
            <person name="Edsinger-Gonzales E."/>
            <person name="Havlak P."/>
            <person name="Kuo D.-H."/>
            <person name="Larsson T."/>
            <person name="Lv J."/>
            <person name="Arendt D."/>
            <person name="Savage R."/>
            <person name="Osoegawa K."/>
            <person name="de Jong P."/>
            <person name="Lindberg D.R."/>
            <person name="Seaver E.C."/>
            <person name="Weisblat D.A."/>
            <person name="Putnam N.H."/>
            <person name="Grigoriev I.V."/>
            <person name="Rokhsar D.S."/>
        </authorList>
    </citation>
    <scope>NUCLEOTIDE SEQUENCE</scope>
    <source>
        <strain evidence="9">I ESC-2004</strain>
    </source>
</reference>
<dbReference type="SMART" id="SM00355">
    <property type="entry name" value="ZnF_C2H2"/>
    <property type="match status" value="9"/>
</dbReference>
<dbReference type="EnsemblMetazoa" id="CapteT106245">
    <property type="protein sequence ID" value="CapteP106245"/>
    <property type="gene ID" value="CapteG106245"/>
</dbReference>
<evidence type="ECO:0000313" key="7">
    <source>
        <dbReference type="EMBL" id="ELT97426.1"/>
    </source>
</evidence>
<keyword evidence="1" id="KW-0479">Metal-binding</keyword>
<dbReference type="PANTHER" id="PTHR24379">
    <property type="entry name" value="KRAB AND ZINC FINGER DOMAIN-CONTAINING"/>
    <property type="match status" value="1"/>
</dbReference>
<evidence type="ECO:0000313" key="9">
    <source>
        <dbReference type="Proteomes" id="UP000014760"/>
    </source>
</evidence>
<dbReference type="AlphaFoldDB" id="R7U1A6"/>
<dbReference type="Gene3D" id="3.30.160.60">
    <property type="entry name" value="Classic Zinc Finger"/>
    <property type="match status" value="6"/>
</dbReference>
<dbReference type="Pfam" id="PF13912">
    <property type="entry name" value="zf-C2H2_6"/>
    <property type="match status" value="2"/>
</dbReference>
<feature type="domain" description="C2H2-type" evidence="6">
    <location>
        <begin position="204"/>
        <end position="227"/>
    </location>
</feature>
<dbReference type="GO" id="GO:0000981">
    <property type="term" value="F:DNA-binding transcription factor activity, RNA polymerase II-specific"/>
    <property type="evidence" value="ECO:0007669"/>
    <property type="project" value="TreeGrafter"/>
</dbReference>
<dbReference type="FunFam" id="3.30.160.60:FF:000446">
    <property type="entry name" value="Zinc finger protein"/>
    <property type="match status" value="1"/>
</dbReference>
<evidence type="ECO:0000256" key="1">
    <source>
        <dbReference type="ARBA" id="ARBA00022723"/>
    </source>
</evidence>
<dbReference type="EMBL" id="AMQN01010896">
    <property type="status" value="NOT_ANNOTATED_CDS"/>
    <property type="molecule type" value="Genomic_DNA"/>
</dbReference>
<dbReference type="OMA" id="KTHINAM"/>
<evidence type="ECO:0000256" key="4">
    <source>
        <dbReference type="ARBA" id="ARBA00022833"/>
    </source>
</evidence>
<keyword evidence="9" id="KW-1185">Reference proteome</keyword>
<dbReference type="PROSITE" id="PS00028">
    <property type="entry name" value="ZINC_FINGER_C2H2_1"/>
    <property type="match status" value="8"/>
</dbReference>
<dbReference type="SUPFAM" id="SSF57667">
    <property type="entry name" value="beta-beta-alpha zinc fingers"/>
    <property type="match status" value="5"/>
</dbReference>
<dbReference type="PANTHER" id="PTHR24379:SF127">
    <property type="entry name" value="BLOODY FINGERS-RELATED"/>
    <property type="match status" value="1"/>
</dbReference>
<dbReference type="InterPro" id="IPR013087">
    <property type="entry name" value="Znf_C2H2_type"/>
</dbReference>
<accession>R7U1A6</accession>
<feature type="non-terminal residue" evidence="7">
    <location>
        <position position="350"/>
    </location>
</feature>
<reference evidence="8" key="3">
    <citation type="submission" date="2015-06" db="UniProtKB">
        <authorList>
            <consortium name="EnsemblMetazoa"/>
        </authorList>
    </citation>
    <scope>IDENTIFICATION</scope>
</reference>
<feature type="domain" description="C2H2-type" evidence="6">
    <location>
        <begin position="269"/>
        <end position="296"/>
    </location>
</feature>
<dbReference type="FunFam" id="3.30.160.60:FF:000110">
    <property type="entry name" value="Zinc finger protein-like"/>
    <property type="match status" value="1"/>
</dbReference>
<dbReference type="Proteomes" id="UP000014760">
    <property type="component" value="Unassembled WGS sequence"/>
</dbReference>
<dbReference type="Gene3D" id="2.170.270.10">
    <property type="entry name" value="SET domain"/>
    <property type="match status" value="1"/>
</dbReference>
<gene>
    <name evidence="7" type="ORF">CAPTEDRAFT_106245</name>
</gene>
<dbReference type="EMBL" id="KB308560">
    <property type="protein sequence ID" value="ELT97426.1"/>
    <property type="molecule type" value="Genomic_DNA"/>
</dbReference>
<dbReference type="InterPro" id="IPR036236">
    <property type="entry name" value="Znf_C2H2_sf"/>
</dbReference>
<dbReference type="Pfam" id="PF00096">
    <property type="entry name" value="zf-C2H2"/>
    <property type="match status" value="3"/>
</dbReference>
<reference evidence="7 9" key="2">
    <citation type="journal article" date="2013" name="Nature">
        <title>Insights into bilaterian evolution from three spiralian genomes.</title>
        <authorList>
            <person name="Simakov O."/>
            <person name="Marletaz F."/>
            <person name="Cho S.J."/>
            <person name="Edsinger-Gonzales E."/>
            <person name="Havlak P."/>
            <person name="Hellsten U."/>
            <person name="Kuo D.H."/>
            <person name="Larsson T."/>
            <person name="Lv J."/>
            <person name="Arendt D."/>
            <person name="Savage R."/>
            <person name="Osoegawa K."/>
            <person name="de Jong P."/>
            <person name="Grimwood J."/>
            <person name="Chapman J.A."/>
            <person name="Shapiro H."/>
            <person name="Aerts A."/>
            <person name="Otillar R.P."/>
            <person name="Terry A.Y."/>
            <person name="Boore J.L."/>
            <person name="Grigoriev I.V."/>
            <person name="Lindberg D.R."/>
            <person name="Seaver E.C."/>
            <person name="Weisblat D.A."/>
            <person name="Putnam N.H."/>
            <person name="Rokhsar D.S."/>
        </authorList>
    </citation>
    <scope>NUCLEOTIDE SEQUENCE</scope>
    <source>
        <strain evidence="7 9">I ESC-2004</strain>
    </source>
</reference>
<protein>
    <recommendedName>
        <fullName evidence="6">C2H2-type domain-containing protein</fullName>
    </recommendedName>
</protein>
<name>R7U1A6_CAPTE</name>
<dbReference type="GO" id="GO:0008270">
    <property type="term" value="F:zinc ion binding"/>
    <property type="evidence" value="ECO:0007669"/>
    <property type="project" value="UniProtKB-KW"/>
</dbReference>
<feature type="domain" description="C2H2-type" evidence="6">
    <location>
        <begin position="117"/>
        <end position="144"/>
    </location>
</feature>
<dbReference type="STRING" id="283909.R7U1A6"/>
<dbReference type="PROSITE" id="PS50157">
    <property type="entry name" value="ZINC_FINGER_C2H2_2"/>
    <property type="match status" value="7"/>
</dbReference>
<evidence type="ECO:0000259" key="6">
    <source>
        <dbReference type="PROSITE" id="PS50157"/>
    </source>
</evidence>
<dbReference type="InterPro" id="IPR046341">
    <property type="entry name" value="SET_dom_sf"/>
</dbReference>
<feature type="domain" description="C2H2-type" evidence="6">
    <location>
        <begin position="177"/>
        <end position="204"/>
    </location>
</feature>
<feature type="domain" description="C2H2-type" evidence="6">
    <location>
        <begin position="324"/>
        <end position="350"/>
    </location>
</feature>
<feature type="domain" description="C2H2-type" evidence="6">
    <location>
        <begin position="296"/>
        <end position="324"/>
    </location>
</feature>
<feature type="non-terminal residue" evidence="7">
    <location>
        <position position="1"/>
    </location>
</feature>
<sequence>GIWCKETITAGTKFGPFQGERVQVGTRDMDPSFVWEVRKSWGTNEFLFYINATDPKSGNWMRYINCARYFEEQNIPYHIVLSRLGRKVFQCDVCSGIYRHSFSLKRHYIRNHVNHAFVCNVCEKLFDCIPDLKAHLANHPESSSKAYACDKCNMKFSHKQNLMRHAAVHTVLGPKPFICKFCGKKFSTLTNQRRHERIHQGRRLSCLHCASTFSQTGDLKKHVKKFHPEYFHDCPGCAKYYATPEELVEHATEAHGERHEPEDEDTGHHTCKFCSKRFVTSTSRRRHERAHQGMRVQCPHCRSSFSQTPALKKHIKKLHSDKFHECPACGKFFNSAASLGDHTARSHSSE</sequence>
<dbReference type="HOGENOM" id="CLU_793602_0_0_1"/>
<keyword evidence="4" id="KW-0862">Zinc</keyword>
<dbReference type="GO" id="GO:0005634">
    <property type="term" value="C:nucleus"/>
    <property type="evidence" value="ECO:0007669"/>
    <property type="project" value="TreeGrafter"/>
</dbReference>
<keyword evidence="2" id="KW-0677">Repeat</keyword>
<dbReference type="InterPro" id="IPR001214">
    <property type="entry name" value="SET_dom"/>
</dbReference>
<organism evidence="7">
    <name type="scientific">Capitella teleta</name>
    <name type="common">Polychaete worm</name>
    <dbReference type="NCBI Taxonomy" id="283909"/>
    <lineage>
        <taxon>Eukaryota</taxon>
        <taxon>Metazoa</taxon>
        <taxon>Spiralia</taxon>
        <taxon>Lophotrochozoa</taxon>
        <taxon>Annelida</taxon>
        <taxon>Polychaeta</taxon>
        <taxon>Sedentaria</taxon>
        <taxon>Scolecida</taxon>
        <taxon>Capitellidae</taxon>
        <taxon>Capitella</taxon>
    </lineage>
</organism>
<dbReference type="OrthoDB" id="6414306at2759"/>
<evidence type="ECO:0000256" key="5">
    <source>
        <dbReference type="PROSITE-ProRule" id="PRU00042"/>
    </source>
</evidence>
<dbReference type="Pfam" id="PF21549">
    <property type="entry name" value="PRDM2_PR"/>
    <property type="match status" value="1"/>
</dbReference>
<evidence type="ECO:0000313" key="8">
    <source>
        <dbReference type="EnsemblMetazoa" id="CapteP106245"/>
    </source>
</evidence>
<keyword evidence="3 5" id="KW-0863">Zinc-finger</keyword>
<evidence type="ECO:0000256" key="2">
    <source>
        <dbReference type="ARBA" id="ARBA00022737"/>
    </source>
</evidence>
<feature type="domain" description="C2H2-type" evidence="6">
    <location>
        <begin position="147"/>
        <end position="174"/>
    </location>
</feature>
<proteinExistence type="predicted"/>
<dbReference type="GO" id="GO:0000977">
    <property type="term" value="F:RNA polymerase II transcription regulatory region sequence-specific DNA binding"/>
    <property type="evidence" value="ECO:0007669"/>
    <property type="project" value="TreeGrafter"/>
</dbReference>